<dbReference type="Proteomes" id="UP000023152">
    <property type="component" value="Unassembled WGS sequence"/>
</dbReference>
<feature type="compositionally biased region" description="Basic and acidic residues" evidence="2">
    <location>
        <begin position="1"/>
        <end position="17"/>
    </location>
</feature>
<keyword evidence="4" id="KW-1185">Reference proteome</keyword>
<protein>
    <submittedName>
        <fullName evidence="3">Myosin-2 heavy chain, non muscle</fullName>
    </submittedName>
</protein>
<feature type="coiled-coil region" evidence="1">
    <location>
        <begin position="246"/>
        <end position="273"/>
    </location>
</feature>
<name>X6MY62_RETFI</name>
<accession>X6MY62</accession>
<feature type="coiled-coil region" evidence="1">
    <location>
        <begin position="151"/>
        <end position="202"/>
    </location>
</feature>
<evidence type="ECO:0000313" key="4">
    <source>
        <dbReference type="Proteomes" id="UP000023152"/>
    </source>
</evidence>
<keyword evidence="1" id="KW-0175">Coiled coil</keyword>
<comment type="caution">
    <text evidence="3">The sequence shown here is derived from an EMBL/GenBank/DDBJ whole genome shotgun (WGS) entry which is preliminary data.</text>
</comment>
<feature type="coiled-coil region" evidence="1">
    <location>
        <begin position="328"/>
        <end position="362"/>
    </location>
</feature>
<evidence type="ECO:0000256" key="2">
    <source>
        <dbReference type="SAM" id="MobiDB-lite"/>
    </source>
</evidence>
<reference evidence="3 4" key="1">
    <citation type="journal article" date="2013" name="Curr. Biol.">
        <title>The Genome of the Foraminiferan Reticulomyxa filosa.</title>
        <authorList>
            <person name="Glockner G."/>
            <person name="Hulsmann N."/>
            <person name="Schleicher M."/>
            <person name="Noegel A.A."/>
            <person name="Eichinger L."/>
            <person name="Gallinger C."/>
            <person name="Pawlowski J."/>
            <person name="Sierra R."/>
            <person name="Euteneuer U."/>
            <person name="Pillet L."/>
            <person name="Moustafa A."/>
            <person name="Platzer M."/>
            <person name="Groth M."/>
            <person name="Szafranski K."/>
            <person name="Schliwa M."/>
        </authorList>
    </citation>
    <scope>NUCLEOTIDE SEQUENCE [LARGE SCALE GENOMIC DNA]</scope>
</reference>
<evidence type="ECO:0000256" key="1">
    <source>
        <dbReference type="SAM" id="Coils"/>
    </source>
</evidence>
<sequence length="505" mass="58837">AKHENSKDKAQQHHYHDDDDEELNDESSQGPEVLKYFFFFNYIANATQQQQAAPRFAYQTKPPKAREVPQLIHQDVHEPMLQVDMLVPEPELNEATIKSSPLAFMSVFDSLQGISDTKIDVANQYIEQMKEKATKIEKYGLDHLDVEFTSCGDVDADLEKLKNEIIQLQNDLFKLDETYAPVHAKLREINSVETELERYQDDYYSSIVQLRRIHSRINQVLQEHQIQRDSAMTALQATELQQGFMKSKISDKIAETSIKIDTLQQQLAEAKQDRIANQSYATTITGLYSTYFSATPQDEKDYKSQKELELEEELSMCNNFLTGLNEFLKGLKKLRKEQRNRITHLEQVIEQLHNQRAAVAEKIGKSESDTIEKLQSIRHEFILPLKQQIEKRMRRAKLPSKDDELVKSNRGAALSLERIVTKRVNRMNQVYKKLQDLENRAMTTGSREYLRGLTEIRELQLIMNNQYLKQFFVHFVSKANQIFHDFQLASMALMEQTTSWSYIFI</sequence>
<feature type="region of interest" description="Disordered" evidence="2">
    <location>
        <begin position="1"/>
        <end position="27"/>
    </location>
</feature>
<organism evidence="3 4">
    <name type="scientific">Reticulomyxa filosa</name>
    <dbReference type="NCBI Taxonomy" id="46433"/>
    <lineage>
        <taxon>Eukaryota</taxon>
        <taxon>Sar</taxon>
        <taxon>Rhizaria</taxon>
        <taxon>Retaria</taxon>
        <taxon>Foraminifera</taxon>
        <taxon>Monothalamids</taxon>
        <taxon>Reticulomyxidae</taxon>
        <taxon>Reticulomyxa</taxon>
    </lineage>
</organism>
<dbReference type="EMBL" id="ASPP01014723">
    <property type="protein sequence ID" value="ETO18571.1"/>
    <property type="molecule type" value="Genomic_DNA"/>
</dbReference>
<proteinExistence type="predicted"/>
<dbReference type="AlphaFoldDB" id="X6MY62"/>
<gene>
    <name evidence="3" type="ORF">RFI_18694</name>
</gene>
<evidence type="ECO:0000313" key="3">
    <source>
        <dbReference type="EMBL" id="ETO18571.1"/>
    </source>
</evidence>
<feature type="non-terminal residue" evidence="3">
    <location>
        <position position="1"/>
    </location>
</feature>